<keyword evidence="5" id="KW-0946">Virion</keyword>
<evidence type="ECO:0000256" key="2">
    <source>
        <dbReference type="ARBA" id="ARBA00009963"/>
    </source>
</evidence>
<dbReference type="InterPro" id="IPR003514">
    <property type="entry name" value="Microviridae_protein_F"/>
</dbReference>
<sequence>MPVSQMRNGLTAGNSLFSQKPTTKVSKSKFDLSRLNCFTSDIGMLVPVDVIPTLPNDSFDLGCQYKIDFRPMVVPTLTAYKVKLHYYYCPNQYLWEGWESFISKGRSGNLSLTVPKIKLSGLTTKTGSSFPTFNDLTDNGLYSETYYPCSPHSLVGYMQGHVPYDAKVTEGVTLERFKPFVSGSSQLSETHWATPDVNALPYLMYQKIYRSNYMDPNLYSNGQVECPVWFPDDIDSSHWRFNYASSNLGGTYNQYFVPIGESFPADGEYRANFVPVAKNVDVSLNDDDTVVNLLQLRYSMYMDDMFTTALPFLQRGPQTMLDLDTVLNLDIPSQNVKISSSTVNFGLTKQGSTNLLYGDSAVSFGTDAMSSSFADYPLAFSMYDSDFAYPIITSGINTQVDVTGVKFSAQQLRSLLALSVWQERNALTNGSYGQFIKVHFDNSPNNTYCEPIYIGGTTSLFNINSILQTSESGSTPLGNPAGLGGSSNSSKIGKFYSPDYGFIMVLMSIIPDTIYSQVNEHYNFELSPDDYFMPEYEQLSYQPILDKQLYYKNDPVFDGNLFGYSNRYVYLKQRDSVARGLFGLPSSVDAYYHSYVQSRMFTESPNLNQQFVTVYPPNVDRSFLAYPSEPAFLVQFYSSVSAVRPMSYLSRPNTFGF</sequence>
<dbReference type="InterPro" id="IPR016184">
    <property type="entry name" value="Capsid/spike_ssDNA_virus"/>
</dbReference>
<dbReference type="Gene3D" id="2.60.169.10">
    <property type="entry name" value="Microviridae F protein"/>
    <property type="match status" value="2"/>
</dbReference>
<protein>
    <submittedName>
        <fullName evidence="6">Major capsid protein</fullName>
    </submittedName>
</protein>
<keyword evidence="3" id="KW-1140">T=1 icosahedral capsid protein</keyword>
<keyword evidence="4" id="KW-0167">Capsid protein</keyword>
<proteinExistence type="inferred from homology"/>
<comment type="subcellular location">
    <subcellularLocation>
        <location evidence="1">Virion</location>
    </subcellularLocation>
</comment>
<name>A0AAU8AWM6_9VIRU</name>
<evidence type="ECO:0000256" key="5">
    <source>
        <dbReference type="ARBA" id="ARBA00022844"/>
    </source>
</evidence>
<comment type="similarity">
    <text evidence="2">Belongs to the microviridae F protein family.</text>
</comment>
<dbReference type="GO" id="GO:0039615">
    <property type="term" value="C:T=1 icosahedral viral capsid"/>
    <property type="evidence" value="ECO:0007669"/>
    <property type="project" value="UniProtKB-KW"/>
</dbReference>
<dbReference type="Pfam" id="PF02305">
    <property type="entry name" value="Phage_F"/>
    <property type="match status" value="2"/>
</dbReference>
<evidence type="ECO:0000256" key="4">
    <source>
        <dbReference type="ARBA" id="ARBA00022561"/>
    </source>
</evidence>
<reference evidence="6" key="1">
    <citation type="submission" date="2024-03" db="EMBL/GenBank/DDBJ databases">
        <title>Diverse circular DNA viruses in blood, oral, and fecal samples of captive lemurs.</title>
        <authorList>
            <person name="Paietta E.N."/>
            <person name="Kraberger S."/>
            <person name="Lund M.C."/>
            <person name="Custer J.M."/>
            <person name="Vargas K.M."/>
            <person name="Ehmke E.E."/>
            <person name="Yoder A.D."/>
            <person name="Varsani A."/>
        </authorList>
    </citation>
    <scope>NUCLEOTIDE SEQUENCE</scope>
    <source>
        <strain evidence="6">Duke_18_34</strain>
    </source>
</reference>
<dbReference type="InterPro" id="IPR037002">
    <property type="entry name" value="Microviridae_protein_F_sf"/>
</dbReference>
<dbReference type="SUPFAM" id="SSF88645">
    <property type="entry name" value="ssDNA viruses"/>
    <property type="match status" value="2"/>
</dbReference>
<evidence type="ECO:0000256" key="3">
    <source>
        <dbReference type="ARBA" id="ARBA00022431"/>
    </source>
</evidence>
<dbReference type="GO" id="GO:0005198">
    <property type="term" value="F:structural molecule activity"/>
    <property type="evidence" value="ECO:0007669"/>
    <property type="project" value="InterPro"/>
</dbReference>
<organism evidence="6">
    <name type="scientific">Dulem virus 233</name>
    <dbReference type="NCBI Taxonomy" id="3145710"/>
    <lineage>
        <taxon>Viruses</taxon>
        <taxon>Monodnaviria</taxon>
        <taxon>Sangervirae</taxon>
        <taxon>Phixviricota</taxon>
        <taxon>Malgrandaviricetes</taxon>
        <taxon>Petitvirales</taxon>
        <taxon>Microviridae</taxon>
        <taxon>Microvirus</taxon>
    </lineage>
</organism>
<evidence type="ECO:0000256" key="1">
    <source>
        <dbReference type="ARBA" id="ARBA00004328"/>
    </source>
</evidence>
<dbReference type="EMBL" id="PP511334">
    <property type="protein sequence ID" value="XCD03246.1"/>
    <property type="molecule type" value="Genomic_DNA"/>
</dbReference>
<evidence type="ECO:0000313" key="6">
    <source>
        <dbReference type="EMBL" id="XCD03246.1"/>
    </source>
</evidence>
<accession>A0AAU8AWM6</accession>